<comment type="caution">
    <text evidence="1">The sequence shown here is derived from an EMBL/GenBank/DDBJ whole genome shotgun (WGS) entry which is preliminary data.</text>
</comment>
<keyword evidence="2" id="KW-1185">Reference proteome</keyword>
<gene>
    <name evidence="1" type="ORF">KC19_2G246000</name>
</gene>
<dbReference type="AlphaFoldDB" id="A0A8T0IZ09"/>
<sequence length="374" mass="42601">MYSFQAMRVARTLLCSRAWASVASACHEAHSIRSMIHIRGNDVIQTALGPSSCLYRSLSSRPVFWECRSESFKHLQRSSKLFGVQSCTGTFLGLAVASSFLAAEQEAVRCENHHGFHDGFRENQQVQEITEMITDDSSDMETEHKLLSFVKRYWWPTIFLLTVVLGYPYPKSLLPNSLLLIWSTKPNPASIYLWLKKRSETSRVKQGALDVVKEKINSTATVMHVEVQDYMLFCLAKVTYLTSNATMIGVLGDWWVVYSSSSSITALGLSLDNVPNLDNIATGIANDFRSKKEELEAEFKKATEDGLKKYKNWIEKVRSIFSKKFYVGLNTCEHDHKEDWSQFLSDTTICLFQLTGTNGIICQLNRCLFQFLWM</sequence>
<protein>
    <submittedName>
        <fullName evidence="1">Uncharacterized protein</fullName>
    </submittedName>
</protein>
<accession>A0A8T0IZ09</accession>
<reference evidence="1" key="1">
    <citation type="submission" date="2020-06" db="EMBL/GenBank/DDBJ databases">
        <title>WGS assembly of Ceratodon purpureus strain R40.</title>
        <authorList>
            <person name="Carey S.B."/>
            <person name="Jenkins J."/>
            <person name="Shu S."/>
            <person name="Lovell J.T."/>
            <person name="Sreedasyam A."/>
            <person name="Maumus F."/>
            <person name="Tiley G.P."/>
            <person name="Fernandez-Pozo N."/>
            <person name="Barry K."/>
            <person name="Chen C."/>
            <person name="Wang M."/>
            <person name="Lipzen A."/>
            <person name="Daum C."/>
            <person name="Saski C.A."/>
            <person name="Payton A.C."/>
            <person name="Mcbreen J.C."/>
            <person name="Conrad R.E."/>
            <person name="Kollar L.M."/>
            <person name="Olsson S."/>
            <person name="Huttunen S."/>
            <person name="Landis J.B."/>
            <person name="Wickett N.J."/>
            <person name="Johnson M.G."/>
            <person name="Rensing S.A."/>
            <person name="Grimwood J."/>
            <person name="Schmutz J."/>
            <person name="Mcdaniel S.F."/>
        </authorList>
    </citation>
    <scope>NUCLEOTIDE SEQUENCE</scope>
    <source>
        <strain evidence="1">R40</strain>
    </source>
</reference>
<name>A0A8T0IZ09_CERPU</name>
<organism evidence="1 2">
    <name type="scientific">Ceratodon purpureus</name>
    <name type="common">Fire moss</name>
    <name type="synonym">Dicranum purpureum</name>
    <dbReference type="NCBI Taxonomy" id="3225"/>
    <lineage>
        <taxon>Eukaryota</taxon>
        <taxon>Viridiplantae</taxon>
        <taxon>Streptophyta</taxon>
        <taxon>Embryophyta</taxon>
        <taxon>Bryophyta</taxon>
        <taxon>Bryophytina</taxon>
        <taxon>Bryopsida</taxon>
        <taxon>Dicranidae</taxon>
        <taxon>Pseudoditrichales</taxon>
        <taxon>Ditrichaceae</taxon>
        <taxon>Ceratodon</taxon>
    </lineage>
</organism>
<dbReference type="Proteomes" id="UP000822688">
    <property type="component" value="Chromosome 2"/>
</dbReference>
<evidence type="ECO:0000313" key="2">
    <source>
        <dbReference type="Proteomes" id="UP000822688"/>
    </source>
</evidence>
<proteinExistence type="predicted"/>
<dbReference type="EMBL" id="CM026422">
    <property type="protein sequence ID" value="KAG0588477.1"/>
    <property type="molecule type" value="Genomic_DNA"/>
</dbReference>
<evidence type="ECO:0000313" key="1">
    <source>
        <dbReference type="EMBL" id="KAG0588477.1"/>
    </source>
</evidence>